<gene>
    <name evidence="1" type="ORF">LX16_2402</name>
</gene>
<dbReference type="Proteomes" id="UP000321617">
    <property type="component" value="Unassembled WGS sequence"/>
</dbReference>
<dbReference type="EMBL" id="VLLL01000006">
    <property type="protein sequence ID" value="TWJ11675.1"/>
    <property type="molecule type" value="Genomic_DNA"/>
</dbReference>
<dbReference type="RefSeq" id="WP_147138137.1">
    <property type="nucleotide sequence ID" value="NZ_BAABIJ010000002.1"/>
</dbReference>
<protein>
    <submittedName>
        <fullName evidence="1">Uncharacterized protein</fullName>
    </submittedName>
</protein>
<keyword evidence="2" id="KW-1185">Reference proteome</keyword>
<reference evidence="1 2" key="1">
    <citation type="journal article" date="2013" name="Stand. Genomic Sci.">
        <title>Genomic Encyclopedia of Type Strains, Phase I: The one thousand microbial genomes (KMG-I) project.</title>
        <authorList>
            <person name="Kyrpides N.C."/>
            <person name="Woyke T."/>
            <person name="Eisen J.A."/>
            <person name="Garrity G."/>
            <person name="Lilburn T.G."/>
            <person name="Beck B.J."/>
            <person name="Whitman W.B."/>
            <person name="Hugenholtz P."/>
            <person name="Klenk H.P."/>
        </authorList>
    </citation>
    <scope>NUCLEOTIDE SEQUENCE [LARGE SCALE GENOMIC DNA]</scope>
    <source>
        <strain evidence="1 2">DSM 45044</strain>
    </source>
</reference>
<proteinExistence type="predicted"/>
<dbReference type="AlphaFoldDB" id="A0A562V1F3"/>
<accession>A0A562V1F3</accession>
<evidence type="ECO:0000313" key="1">
    <source>
        <dbReference type="EMBL" id="TWJ11675.1"/>
    </source>
</evidence>
<sequence>MTEYSDEQIGRDDLATSGDYEAVILMQSGEVRNAATNAYAREYNHELMSDPMYWDEYGTTGNKINEGDERWWEVWKQFSWIPDLFEPLSTIPNPDKSGELAASVQEVAGGGELDMPDQNGEQPPANYEATGGALGERAMDGHANILTAVTDWRSVAANDFRNNFCKDIPSTLRNQIMLAKILRATAIANQGLLLAARKDSQELARKAKETLDAYNPAGNSPEVNTGFAVAGAVLTIAAGIATGVGGVVSAGALTALAGISSAESLAGTKSDPMGLGGDSVEAITGKIFDGVSKILTELRDGEDTLINQVLMPNSNVTWEHNDMFVVSRPTLIGAPKGDFQPPPA</sequence>
<dbReference type="OrthoDB" id="5194430at2"/>
<organism evidence="1 2">
    <name type="scientific">Stackebrandtia albiflava</name>
    <dbReference type="NCBI Taxonomy" id="406432"/>
    <lineage>
        <taxon>Bacteria</taxon>
        <taxon>Bacillati</taxon>
        <taxon>Actinomycetota</taxon>
        <taxon>Actinomycetes</taxon>
        <taxon>Glycomycetales</taxon>
        <taxon>Glycomycetaceae</taxon>
        <taxon>Stackebrandtia</taxon>
    </lineage>
</organism>
<comment type="caution">
    <text evidence="1">The sequence shown here is derived from an EMBL/GenBank/DDBJ whole genome shotgun (WGS) entry which is preliminary data.</text>
</comment>
<evidence type="ECO:0000313" key="2">
    <source>
        <dbReference type="Proteomes" id="UP000321617"/>
    </source>
</evidence>
<name>A0A562V1F3_9ACTN</name>